<proteinExistence type="predicted"/>
<dbReference type="SUPFAM" id="SSF47384">
    <property type="entry name" value="Homodimeric domain of signal transducing histidine kinase"/>
    <property type="match status" value="1"/>
</dbReference>
<evidence type="ECO:0000256" key="11">
    <source>
        <dbReference type="SAM" id="MobiDB-lite"/>
    </source>
</evidence>
<dbReference type="SUPFAM" id="SSF158472">
    <property type="entry name" value="HAMP domain-like"/>
    <property type="match status" value="1"/>
</dbReference>
<dbReference type="FunFam" id="1.10.287.130:FF:000001">
    <property type="entry name" value="Two-component sensor histidine kinase"/>
    <property type="match status" value="1"/>
</dbReference>
<dbReference type="SUPFAM" id="SSF55874">
    <property type="entry name" value="ATPase domain of HSP90 chaperone/DNA topoisomerase II/histidine kinase"/>
    <property type="match status" value="1"/>
</dbReference>
<name>A0A5Q2RC67_9ACTN</name>
<dbReference type="SMART" id="SM00304">
    <property type="entry name" value="HAMP"/>
    <property type="match status" value="1"/>
</dbReference>
<dbReference type="PRINTS" id="PR00344">
    <property type="entry name" value="BCTRLSENSOR"/>
</dbReference>
<keyword evidence="8" id="KW-1133">Transmembrane helix</keyword>
<feature type="domain" description="Histidine kinase/HSP90-like ATPase" evidence="13">
    <location>
        <begin position="371"/>
        <end position="483"/>
    </location>
</feature>
<evidence type="ECO:0000256" key="10">
    <source>
        <dbReference type="ARBA" id="ARBA00023136"/>
    </source>
</evidence>
<comment type="catalytic activity">
    <reaction evidence="1">
        <text>ATP + protein L-histidine = ADP + protein N-phospho-L-histidine.</text>
        <dbReference type="EC" id="2.7.13.3"/>
    </reaction>
</comment>
<sequence>MTTTTGTTMTEGRVRRRDSIRTRVLVGAITLLLLALGGSVLAIRQTLLTRVDESIERELAQEVEELRALAGGTDPATGEPFAEDVEAIFRAFMERNVPARDEAFYAFVDGVPTLRSFDAPREPAVDVDLVERWTSSSTPVRADVTTAAGNARSLAVPVLDGAGEVRGTFVVVVFPAAELAEVDEIVRAVATLALVALVVASVGALGVAGRIVRPIEQLTDATQAIDAGDLTRRIPVDGRDEVAQLARTFNGMLDRLDAAFRSQRAFLDDVAHELRTPITIARGHLELLGSDDDPAQRAETVEVVTEELDRMSRYVDDLLVVAKSARPDFLVLGVVDVGEVLDDVVARAVALGPRRWVRGDGPSPGEELVVGDEGRIVQALLALVTNAVQHTSDDDRIEIGARRLGADLRFYVADTGTGVDPEESERLFTRFSRGAASSAQRPEGSGLGLAIVSAIAQAHRGTVGVEETPGGGATFHVDLPLPTAQEEDL</sequence>
<dbReference type="InterPro" id="IPR050428">
    <property type="entry name" value="TCS_sensor_his_kinase"/>
</dbReference>
<keyword evidence="7" id="KW-0418">Kinase</keyword>
<keyword evidence="4" id="KW-0597">Phosphoprotein</keyword>
<comment type="subcellular location">
    <subcellularLocation>
        <location evidence="2">Cell membrane</location>
    </subcellularLocation>
</comment>
<dbReference type="InterPro" id="IPR003594">
    <property type="entry name" value="HATPase_dom"/>
</dbReference>
<gene>
    <name evidence="15" type="ORF">GH723_04820</name>
</gene>
<evidence type="ECO:0000259" key="12">
    <source>
        <dbReference type="SMART" id="SM00304"/>
    </source>
</evidence>
<feature type="domain" description="HAMP" evidence="12">
    <location>
        <begin position="209"/>
        <end position="261"/>
    </location>
</feature>
<dbReference type="Proteomes" id="UP000334019">
    <property type="component" value="Chromosome"/>
</dbReference>
<evidence type="ECO:0000256" key="6">
    <source>
        <dbReference type="ARBA" id="ARBA00022692"/>
    </source>
</evidence>
<dbReference type="KEGG" id="atq:GH723_04820"/>
<feature type="region of interest" description="Disordered" evidence="11">
    <location>
        <begin position="467"/>
        <end position="489"/>
    </location>
</feature>
<dbReference type="InterPro" id="IPR036097">
    <property type="entry name" value="HisK_dim/P_sf"/>
</dbReference>
<dbReference type="InterPro" id="IPR003661">
    <property type="entry name" value="HisK_dim/P_dom"/>
</dbReference>
<evidence type="ECO:0000256" key="8">
    <source>
        <dbReference type="ARBA" id="ARBA00022989"/>
    </source>
</evidence>
<evidence type="ECO:0000256" key="7">
    <source>
        <dbReference type="ARBA" id="ARBA00022777"/>
    </source>
</evidence>
<keyword evidence="5" id="KW-0808">Transferase</keyword>
<evidence type="ECO:0000256" key="9">
    <source>
        <dbReference type="ARBA" id="ARBA00023012"/>
    </source>
</evidence>
<dbReference type="Pfam" id="PF00512">
    <property type="entry name" value="HisKA"/>
    <property type="match status" value="1"/>
</dbReference>
<keyword evidence="9" id="KW-0902">Two-component regulatory system</keyword>
<dbReference type="AlphaFoldDB" id="A0A5Q2RC67"/>
<evidence type="ECO:0000313" key="16">
    <source>
        <dbReference type="Proteomes" id="UP000334019"/>
    </source>
</evidence>
<dbReference type="SMART" id="SM00387">
    <property type="entry name" value="HATPase_c"/>
    <property type="match status" value="1"/>
</dbReference>
<dbReference type="Pfam" id="PF02518">
    <property type="entry name" value="HATPase_c"/>
    <property type="match status" value="1"/>
</dbReference>
<evidence type="ECO:0000256" key="1">
    <source>
        <dbReference type="ARBA" id="ARBA00000085"/>
    </source>
</evidence>
<dbReference type="PANTHER" id="PTHR45436:SF5">
    <property type="entry name" value="SENSOR HISTIDINE KINASE TRCS"/>
    <property type="match status" value="1"/>
</dbReference>
<evidence type="ECO:0000259" key="13">
    <source>
        <dbReference type="SMART" id="SM00387"/>
    </source>
</evidence>
<evidence type="ECO:0000256" key="4">
    <source>
        <dbReference type="ARBA" id="ARBA00022553"/>
    </source>
</evidence>
<organism evidence="15 16">
    <name type="scientific">Actinomarinicola tropica</name>
    <dbReference type="NCBI Taxonomy" id="2789776"/>
    <lineage>
        <taxon>Bacteria</taxon>
        <taxon>Bacillati</taxon>
        <taxon>Actinomycetota</taxon>
        <taxon>Acidimicrobiia</taxon>
        <taxon>Acidimicrobiales</taxon>
        <taxon>Iamiaceae</taxon>
        <taxon>Actinomarinicola</taxon>
    </lineage>
</organism>
<dbReference type="CDD" id="cd06225">
    <property type="entry name" value="HAMP"/>
    <property type="match status" value="1"/>
</dbReference>
<dbReference type="EC" id="2.7.13.3" evidence="3"/>
<dbReference type="InterPro" id="IPR003660">
    <property type="entry name" value="HAMP_dom"/>
</dbReference>
<evidence type="ECO:0000256" key="2">
    <source>
        <dbReference type="ARBA" id="ARBA00004236"/>
    </source>
</evidence>
<evidence type="ECO:0000256" key="5">
    <source>
        <dbReference type="ARBA" id="ARBA00022679"/>
    </source>
</evidence>
<evidence type="ECO:0000256" key="3">
    <source>
        <dbReference type="ARBA" id="ARBA00012438"/>
    </source>
</evidence>
<dbReference type="SMART" id="SM00388">
    <property type="entry name" value="HisKA"/>
    <property type="match status" value="1"/>
</dbReference>
<dbReference type="InterPro" id="IPR036890">
    <property type="entry name" value="HATPase_C_sf"/>
</dbReference>
<dbReference type="Pfam" id="PF00672">
    <property type="entry name" value="HAMP"/>
    <property type="match status" value="1"/>
</dbReference>
<dbReference type="GO" id="GO:0005886">
    <property type="term" value="C:plasma membrane"/>
    <property type="evidence" value="ECO:0007669"/>
    <property type="project" value="UniProtKB-SubCell"/>
</dbReference>
<reference evidence="15 16" key="1">
    <citation type="submission" date="2019-11" db="EMBL/GenBank/DDBJ databases">
        <authorList>
            <person name="He Y."/>
        </authorList>
    </citation>
    <scope>NUCLEOTIDE SEQUENCE [LARGE SCALE GENOMIC DNA]</scope>
    <source>
        <strain evidence="15 16">SCSIO 58843</strain>
    </source>
</reference>
<feature type="domain" description="Signal transduction histidine kinase dimerisation/phosphoacceptor" evidence="14">
    <location>
        <begin position="262"/>
        <end position="327"/>
    </location>
</feature>
<dbReference type="RefSeq" id="WP_153758585.1">
    <property type="nucleotide sequence ID" value="NZ_CP045851.1"/>
</dbReference>
<dbReference type="PANTHER" id="PTHR45436">
    <property type="entry name" value="SENSOR HISTIDINE KINASE YKOH"/>
    <property type="match status" value="1"/>
</dbReference>
<evidence type="ECO:0000259" key="14">
    <source>
        <dbReference type="SMART" id="SM00388"/>
    </source>
</evidence>
<accession>A0A5Q2RC67</accession>
<dbReference type="GO" id="GO:0000155">
    <property type="term" value="F:phosphorelay sensor kinase activity"/>
    <property type="evidence" value="ECO:0007669"/>
    <property type="project" value="InterPro"/>
</dbReference>
<protein>
    <recommendedName>
        <fullName evidence="3">histidine kinase</fullName>
        <ecNumber evidence="3">2.7.13.3</ecNumber>
    </recommendedName>
</protein>
<dbReference type="Gene3D" id="3.30.565.10">
    <property type="entry name" value="Histidine kinase-like ATPase, C-terminal domain"/>
    <property type="match status" value="1"/>
</dbReference>
<dbReference type="Gene3D" id="1.10.287.130">
    <property type="match status" value="1"/>
</dbReference>
<dbReference type="EMBL" id="CP045851">
    <property type="protein sequence ID" value="QGG94479.1"/>
    <property type="molecule type" value="Genomic_DNA"/>
</dbReference>
<dbReference type="InterPro" id="IPR004358">
    <property type="entry name" value="Sig_transdc_His_kin-like_C"/>
</dbReference>
<keyword evidence="6" id="KW-0812">Transmembrane</keyword>
<dbReference type="Gene3D" id="6.10.340.10">
    <property type="match status" value="1"/>
</dbReference>
<keyword evidence="10" id="KW-0472">Membrane</keyword>
<dbReference type="CDD" id="cd00082">
    <property type="entry name" value="HisKA"/>
    <property type="match status" value="1"/>
</dbReference>
<evidence type="ECO:0000313" key="15">
    <source>
        <dbReference type="EMBL" id="QGG94479.1"/>
    </source>
</evidence>
<keyword evidence="16" id="KW-1185">Reference proteome</keyword>